<dbReference type="InterPro" id="IPR012338">
    <property type="entry name" value="Beta-lactam/transpept-like"/>
</dbReference>
<evidence type="ECO:0000259" key="3">
    <source>
        <dbReference type="Pfam" id="PF00144"/>
    </source>
</evidence>
<name>A0A344L9Q0_9PSEU</name>
<dbReference type="RefSeq" id="WP_113694032.1">
    <property type="nucleotide sequence ID" value="NZ_CP015163.1"/>
</dbReference>
<dbReference type="Gene3D" id="3.40.710.10">
    <property type="entry name" value="DD-peptidase/beta-lactamase superfamily"/>
    <property type="match status" value="1"/>
</dbReference>
<sequence length="391" mass="42129">MKNTSTTRSPRGFRKLAAPAVAVALLTGVAAPAVAAPERPELREAVQGFVDIGFAGIQVRVDDERGTWTGSAGVRKLGEPAKPPKNAMGRIGSNTKTFVATMVLQLVAEGRIGLDAPARDYLPEFALDRRITVRMLLQHTSGVFSHTGDYYNGQELPGLPSTGQDWVDNRFRTYQPAELVRYALAKPLLFTPGTDWNYSNTNYTLAALLVEKLSGRPFAEELRRRITGPLGLKGTVAPGARSVLPGPHSHGYYRYQHNGVTKTVDVTRQNPSLLFGAGDLVSTAEDLHTFFAALQGGKLLPASLLAEMRKPHPKVGYGLGVFVEDAGCGTTVFRHNGSTIGYGALMYSTPDGSRTLTALLTGGDRDVDVVNEYPRALSKLLKAEFCDQAAS</sequence>
<dbReference type="SUPFAM" id="SSF56601">
    <property type="entry name" value="beta-lactamase/transpeptidase-like"/>
    <property type="match status" value="1"/>
</dbReference>
<accession>A0A344L9Q0</accession>
<dbReference type="AlphaFoldDB" id="A0A344L9Q0"/>
<dbReference type="InterPro" id="IPR001466">
    <property type="entry name" value="Beta-lactam-related"/>
</dbReference>
<dbReference type="PROSITE" id="PS51318">
    <property type="entry name" value="TAT"/>
    <property type="match status" value="1"/>
</dbReference>
<dbReference type="EMBL" id="CP015163">
    <property type="protein sequence ID" value="AXB44774.1"/>
    <property type="molecule type" value="Genomic_DNA"/>
</dbReference>
<dbReference type="Pfam" id="PF00144">
    <property type="entry name" value="Beta-lactamase"/>
    <property type="match status" value="1"/>
</dbReference>
<evidence type="ECO:0000313" key="5">
    <source>
        <dbReference type="Proteomes" id="UP000250434"/>
    </source>
</evidence>
<feature type="domain" description="Beta-lactamase-related" evidence="3">
    <location>
        <begin position="43"/>
        <end position="373"/>
    </location>
</feature>
<dbReference type="OrthoDB" id="503788at2"/>
<dbReference type="InterPro" id="IPR050491">
    <property type="entry name" value="AmpC-like"/>
</dbReference>
<evidence type="ECO:0000256" key="2">
    <source>
        <dbReference type="SAM" id="SignalP"/>
    </source>
</evidence>
<dbReference type="KEGG" id="aab:A4R43_21605"/>
<evidence type="ECO:0000313" key="4">
    <source>
        <dbReference type="EMBL" id="AXB44774.1"/>
    </source>
</evidence>
<dbReference type="PANTHER" id="PTHR46825">
    <property type="entry name" value="D-ALANYL-D-ALANINE-CARBOXYPEPTIDASE/ENDOPEPTIDASE AMPH"/>
    <property type="match status" value="1"/>
</dbReference>
<keyword evidence="5" id="KW-1185">Reference proteome</keyword>
<gene>
    <name evidence="4" type="ORF">A4R43_21605</name>
</gene>
<evidence type="ECO:0000256" key="1">
    <source>
        <dbReference type="SAM" id="MobiDB-lite"/>
    </source>
</evidence>
<dbReference type="Proteomes" id="UP000250434">
    <property type="component" value="Chromosome"/>
</dbReference>
<feature type="signal peptide" evidence="2">
    <location>
        <begin position="1"/>
        <end position="35"/>
    </location>
</feature>
<feature type="chain" id="PRO_5016748735" evidence="2">
    <location>
        <begin position="36"/>
        <end position="391"/>
    </location>
</feature>
<proteinExistence type="predicted"/>
<feature type="region of interest" description="Disordered" evidence="1">
    <location>
        <begin position="68"/>
        <end position="90"/>
    </location>
</feature>
<reference evidence="4 5" key="1">
    <citation type="submission" date="2016-04" db="EMBL/GenBank/DDBJ databases">
        <title>Complete genome sequence and analysis of deep-sea sediment isolate, Amycolatopsis sp. WP1.</title>
        <authorList>
            <person name="Wang H."/>
            <person name="Chen S."/>
            <person name="Wu Q."/>
        </authorList>
    </citation>
    <scope>NUCLEOTIDE SEQUENCE [LARGE SCALE GENOMIC DNA]</scope>
    <source>
        <strain evidence="4 5">WP1</strain>
    </source>
</reference>
<organism evidence="4 5">
    <name type="scientific">Amycolatopsis albispora</name>
    <dbReference type="NCBI Taxonomy" id="1804986"/>
    <lineage>
        <taxon>Bacteria</taxon>
        <taxon>Bacillati</taxon>
        <taxon>Actinomycetota</taxon>
        <taxon>Actinomycetes</taxon>
        <taxon>Pseudonocardiales</taxon>
        <taxon>Pseudonocardiaceae</taxon>
        <taxon>Amycolatopsis</taxon>
    </lineage>
</organism>
<dbReference type="PANTHER" id="PTHR46825:SF7">
    <property type="entry name" value="D-ALANYL-D-ALANINE CARBOXYPEPTIDASE"/>
    <property type="match status" value="1"/>
</dbReference>
<keyword evidence="2" id="KW-0732">Signal</keyword>
<protein>
    <submittedName>
        <fullName evidence="4">Alkaline D-peptidase</fullName>
    </submittedName>
</protein>
<dbReference type="InterPro" id="IPR006311">
    <property type="entry name" value="TAT_signal"/>
</dbReference>